<dbReference type="InterPro" id="IPR029063">
    <property type="entry name" value="SAM-dependent_MTases_sf"/>
</dbReference>
<organism evidence="5 6">
    <name type="scientific">Kribbella koreensis</name>
    <dbReference type="NCBI Taxonomy" id="57909"/>
    <lineage>
        <taxon>Bacteria</taxon>
        <taxon>Bacillati</taxon>
        <taxon>Actinomycetota</taxon>
        <taxon>Actinomycetes</taxon>
        <taxon>Propionibacteriales</taxon>
        <taxon>Kribbellaceae</taxon>
        <taxon>Kribbella</taxon>
    </lineage>
</organism>
<evidence type="ECO:0000259" key="4">
    <source>
        <dbReference type="Pfam" id="PF13649"/>
    </source>
</evidence>
<evidence type="ECO:0000313" key="6">
    <source>
        <dbReference type="Proteomes" id="UP001500542"/>
    </source>
</evidence>
<evidence type="ECO:0000256" key="1">
    <source>
        <dbReference type="ARBA" id="ARBA00022603"/>
    </source>
</evidence>
<protein>
    <submittedName>
        <fullName evidence="5">Class I SAM-dependent methyltransferase</fullName>
    </submittedName>
</protein>
<dbReference type="RefSeq" id="WP_343982452.1">
    <property type="nucleotide sequence ID" value="NZ_BAAAHK010000022.1"/>
</dbReference>
<dbReference type="Gene3D" id="3.40.50.150">
    <property type="entry name" value="Vaccinia Virus protein VP39"/>
    <property type="match status" value="1"/>
</dbReference>
<accession>A0ABN1RPD6</accession>
<dbReference type="SUPFAM" id="SSF53335">
    <property type="entry name" value="S-adenosyl-L-methionine-dependent methyltransferases"/>
    <property type="match status" value="1"/>
</dbReference>
<dbReference type="GO" id="GO:0008168">
    <property type="term" value="F:methyltransferase activity"/>
    <property type="evidence" value="ECO:0007669"/>
    <property type="project" value="UniProtKB-KW"/>
</dbReference>
<dbReference type="GO" id="GO:0032259">
    <property type="term" value="P:methylation"/>
    <property type="evidence" value="ECO:0007669"/>
    <property type="project" value="UniProtKB-KW"/>
</dbReference>
<dbReference type="Proteomes" id="UP001500542">
    <property type="component" value="Unassembled WGS sequence"/>
</dbReference>
<dbReference type="EMBL" id="BAAAHK010000022">
    <property type="protein sequence ID" value="GAA0961011.1"/>
    <property type="molecule type" value="Genomic_DNA"/>
</dbReference>
<proteinExistence type="predicted"/>
<evidence type="ECO:0000256" key="3">
    <source>
        <dbReference type="ARBA" id="ARBA00022691"/>
    </source>
</evidence>
<reference evidence="5 6" key="1">
    <citation type="journal article" date="2019" name="Int. J. Syst. Evol. Microbiol.">
        <title>The Global Catalogue of Microorganisms (GCM) 10K type strain sequencing project: providing services to taxonomists for standard genome sequencing and annotation.</title>
        <authorList>
            <consortium name="The Broad Institute Genomics Platform"/>
            <consortium name="The Broad Institute Genome Sequencing Center for Infectious Disease"/>
            <person name="Wu L."/>
            <person name="Ma J."/>
        </authorList>
    </citation>
    <scope>NUCLEOTIDE SEQUENCE [LARGE SCALE GENOMIC DNA]</scope>
    <source>
        <strain evidence="5 6">JCM 10977</strain>
    </source>
</reference>
<keyword evidence="2" id="KW-0808">Transferase</keyword>
<dbReference type="InterPro" id="IPR041698">
    <property type="entry name" value="Methyltransf_25"/>
</dbReference>
<dbReference type="PANTHER" id="PTHR43464">
    <property type="entry name" value="METHYLTRANSFERASE"/>
    <property type="match status" value="1"/>
</dbReference>
<keyword evidence="3" id="KW-0949">S-adenosyl-L-methionine</keyword>
<feature type="domain" description="Methyltransferase" evidence="4">
    <location>
        <begin position="40"/>
        <end position="132"/>
    </location>
</feature>
<sequence>MPDALFAVPRLAAIYDALEPERADLDAYAAMVDEFGARRVLDVGCGTGVFALMLAERGIDVVGVDPALASLEIARGKAGSERGEWVHGDAGSLPQARGELAVMTGNVAQVFVEDDDWIASLKAVRRALVPGGRFVFEARDPARQAWLDWNREQTYSRTDLPGIGVVEHWTDLLAVDLPLVKFKRTYAFAADGATLTSESTLRFRPRAEIEQSLARAGFAVDEVRDAPDRPGLEFVFGARRMEGPGCRAGDGGSPAP</sequence>
<keyword evidence="1 5" id="KW-0489">Methyltransferase</keyword>
<evidence type="ECO:0000313" key="5">
    <source>
        <dbReference type="EMBL" id="GAA0961011.1"/>
    </source>
</evidence>
<dbReference type="PANTHER" id="PTHR43464:SF19">
    <property type="entry name" value="UBIQUINONE BIOSYNTHESIS O-METHYLTRANSFERASE, MITOCHONDRIAL"/>
    <property type="match status" value="1"/>
</dbReference>
<dbReference type="Pfam" id="PF13649">
    <property type="entry name" value="Methyltransf_25"/>
    <property type="match status" value="1"/>
</dbReference>
<gene>
    <name evidence="5" type="ORF">GCM10009554_76800</name>
</gene>
<name>A0ABN1RPD6_9ACTN</name>
<keyword evidence="6" id="KW-1185">Reference proteome</keyword>
<comment type="caution">
    <text evidence="5">The sequence shown here is derived from an EMBL/GenBank/DDBJ whole genome shotgun (WGS) entry which is preliminary data.</text>
</comment>
<evidence type="ECO:0000256" key="2">
    <source>
        <dbReference type="ARBA" id="ARBA00022679"/>
    </source>
</evidence>
<dbReference type="CDD" id="cd02440">
    <property type="entry name" value="AdoMet_MTases"/>
    <property type="match status" value="1"/>
</dbReference>